<reference evidence="2" key="1">
    <citation type="submission" date="2020-11" db="EMBL/GenBank/DDBJ databases">
        <authorList>
            <person name="Tran Van P."/>
        </authorList>
    </citation>
    <scope>NUCLEOTIDE SEQUENCE</scope>
</reference>
<gene>
    <name evidence="2" type="ORF">CTOB1V02_LOCUS10417</name>
</gene>
<evidence type="ECO:0000313" key="2">
    <source>
        <dbReference type="EMBL" id="CAD7232584.1"/>
    </source>
</evidence>
<proteinExistence type="predicted"/>
<feature type="compositionally biased region" description="Basic and acidic residues" evidence="1">
    <location>
        <begin position="203"/>
        <end position="229"/>
    </location>
</feature>
<feature type="compositionally biased region" description="Polar residues" evidence="1">
    <location>
        <begin position="69"/>
        <end position="79"/>
    </location>
</feature>
<dbReference type="AlphaFoldDB" id="A0A7R8WIZ3"/>
<feature type="compositionally biased region" description="Low complexity" evidence="1">
    <location>
        <begin position="37"/>
        <end position="50"/>
    </location>
</feature>
<feature type="region of interest" description="Disordered" evidence="1">
    <location>
        <begin position="1"/>
        <end position="229"/>
    </location>
</feature>
<feature type="region of interest" description="Disordered" evidence="1">
    <location>
        <begin position="290"/>
        <end position="323"/>
    </location>
</feature>
<protein>
    <submittedName>
        <fullName evidence="2">Uncharacterized protein</fullName>
    </submittedName>
</protein>
<feature type="compositionally biased region" description="Low complexity" evidence="1">
    <location>
        <begin position="302"/>
        <end position="315"/>
    </location>
</feature>
<name>A0A7R8WIZ3_9CRUS</name>
<feature type="compositionally biased region" description="Basic and acidic residues" evidence="1">
    <location>
        <begin position="96"/>
        <end position="110"/>
    </location>
</feature>
<accession>A0A7R8WIZ3</accession>
<dbReference type="EMBL" id="OB664835">
    <property type="protein sequence ID" value="CAD7232584.1"/>
    <property type="molecule type" value="Genomic_DNA"/>
</dbReference>
<sequence>MESYLSTLHAEEEFDQSNTSTIPELETFYSVPCHQKGSSGEESSQTSSSPGEERSDGIAVGHSGREELQQANRSQQTATIEEGESSQRPSPSTAEGRGDGFRLPQGRDRSNQSQDESYEEECSESPSCTDEQSEDGIVFENSGEETGRSNQSQLQQPETSGEERSSNRQPSLAGESGDDVIVFRDSETGQDSDQQDAISFNEGESRQDNQRRLLRGNEEESDESHERIIPEDIYIQTDLMDMTLWDYIRRRNEGYLEKKRSALSSEDREGNLLGPLLGCWFRARQRRPEALQCSPVPPKEPSPMAMPSLRLPLRLRPVHEARG</sequence>
<evidence type="ECO:0000256" key="1">
    <source>
        <dbReference type="SAM" id="MobiDB-lite"/>
    </source>
</evidence>
<feature type="compositionally biased region" description="Polar residues" evidence="1">
    <location>
        <begin position="148"/>
        <end position="159"/>
    </location>
</feature>
<organism evidence="2">
    <name type="scientific">Cyprideis torosa</name>
    <dbReference type="NCBI Taxonomy" id="163714"/>
    <lineage>
        <taxon>Eukaryota</taxon>
        <taxon>Metazoa</taxon>
        <taxon>Ecdysozoa</taxon>
        <taxon>Arthropoda</taxon>
        <taxon>Crustacea</taxon>
        <taxon>Oligostraca</taxon>
        <taxon>Ostracoda</taxon>
        <taxon>Podocopa</taxon>
        <taxon>Podocopida</taxon>
        <taxon>Cytherocopina</taxon>
        <taxon>Cytheroidea</taxon>
        <taxon>Cytherideidae</taxon>
        <taxon>Cyprideis</taxon>
    </lineage>
</organism>